<dbReference type="FunFam" id="3.20.20.140:FF:000004">
    <property type="entry name" value="N-acetylglucosamine-6-phosphate deacetylase"/>
    <property type="match status" value="1"/>
</dbReference>
<protein>
    <recommendedName>
        <fullName evidence="3">N-acetylglucosamine-6-phosphate deacetylase</fullName>
        <ecNumber evidence="2">3.5.1.25</ecNumber>
    </recommendedName>
</protein>
<organism evidence="14 16">
    <name type="scientific">Candidatus Chlorohelix allophototropha</name>
    <dbReference type="NCBI Taxonomy" id="3003348"/>
    <lineage>
        <taxon>Bacteria</taxon>
        <taxon>Bacillati</taxon>
        <taxon>Chloroflexota</taxon>
        <taxon>Chloroflexia</taxon>
        <taxon>Candidatus Chloroheliales</taxon>
        <taxon>Candidatus Chloroheliaceae</taxon>
        <taxon>Candidatus Chlorohelix</taxon>
    </lineage>
</organism>
<dbReference type="SUPFAM" id="SSF51556">
    <property type="entry name" value="Metallo-dependent hydrolases"/>
    <property type="match status" value="1"/>
</dbReference>
<feature type="active site" description="Proton donor/acceptor" evidence="10">
    <location>
        <position position="269"/>
    </location>
</feature>
<evidence type="ECO:0000313" key="15">
    <source>
        <dbReference type="EMBL" id="WJW67600.1"/>
    </source>
</evidence>
<dbReference type="PANTHER" id="PTHR11113:SF14">
    <property type="entry name" value="N-ACETYLGLUCOSAMINE-6-PHOSPHATE DEACETYLASE"/>
    <property type="match status" value="1"/>
</dbReference>
<dbReference type="AlphaFoldDB" id="A0A8T7M1U0"/>
<dbReference type="Proteomes" id="UP000521676">
    <property type="component" value="Unassembled WGS sequence"/>
</dbReference>
<evidence type="ECO:0000256" key="11">
    <source>
        <dbReference type="PIRSR" id="PIRSR038994-2"/>
    </source>
</evidence>
<evidence type="ECO:0000256" key="10">
    <source>
        <dbReference type="PIRSR" id="PIRSR038994-1"/>
    </source>
</evidence>
<keyword evidence="4 12" id="KW-0479">Metal-binding</keyword>
<keyword evidence="5 9" id="KW-0378">Hydrolase</keyword>
<evidence type="ECO:0000256" key="4">
    <source>
        <dbReference type="ARBA" id="ARBA00022723"/>
    </source>
</evidence>
<evidence type="ECO:0000256" key="12">
    <source>
        <dbReference type="PIRSR" id="PIRSR038994-3"/>
    </source>
</evidence>
<accession>A0A8T7M1U0</accession>
<dbReference type="PANTHER" id="PTHR11113">
    <property type="entry name" value="N-ACETYLGLUCOSAMINE-6-PHOSPHATE DEACETYLASE"/>
    <property type="match status" value="1"/>
</dbReference>
<keyword evidence="6 9" id="KW-0119">Carbohydrate metabolism</keyword>
<evidence type="ECO:0000313" key="14">
    <source>
        <dbReference type="EMBL" id="NWJ45731.1"/>
    </source>
</evidence>
<evidence type="ECO:0000313" key="16">
    <source>
        <dbReference type="Proteomes" id="UP000521676"/>
    </source>
</evidence>
<dbReference type="InterPro" id="IPR003764">
    <property type="entry name" value="GlcNAc_6-P_deAcase"/>
</dbReference>
<dbReference type="NCBIfam" id="TIGR00221">
    <property type="entry name" value="nagA"/>
    <property type="match status" value="1"/>
</dbReference>
<comment type="cofactor">
    <cofactor evidence="12">
        <name>a divalent metal cation</name>
        <dbReference type="ChEBI" id="CHEBI:60240"/>
    </cofactor>
    <text evidence="12">Binds 1 divalent metal cation per subunit.</text>
</comment>
<dbReference type="Gene3D" id="3.20.20.140">
    <property type="entry name" value="Metal-dependent hydrolases"/>
    <property type="match status" value="1"/>
</dbReference>
<evidence type="ECO:0000259" key="13">
    <source>
        <dbReference type="Pfam" id="PF01979"/>
    </source>
</evidence>
<feature type="binding site" evidence="11">
    <location>
        <begin position="214"/>
        <end position="215"/>
    </location>
    <ligand>
        <name>substrate</name>
    </ligand>
</feature>
<feature type="binding site" evidence="11">
    <location>
        <position position="222"/>
    </location>
    <ligand>
        <name>substrate</name>
    </ligand>
</feature>
<feature type="binding site" evidence="12">
    <location>
        <position position="124"/>
    </location>
    <ligand>
        <name>Zn(2+)</name>
        <dbReference type="ChEBI" id="CHEBI:29105"/>
    </ligand>
</feature>
<dbReference type="Gene3D" id="2.30.40.10">
    <property type="entry name" value="Urease, subunit C, domain 1"/>
    <property type="match status" value="1"/>
</dbReference>
<dbReference type="RefSeq" id="WP_341469490.1">
    <property type="nucleotide sequence ID" value="NZ_CP128399.1"/>
</dbReference>
<dbReference type="Pfam" id="PF01979">
    <property type="entry name" value="Amidohydro_1"/>
    <property type="match status" value="1"/>
</dbReference>
<dbReference type="InterPro" id="IPR011059">
    <property type="entry name" value="Metal-dep_hydrolase_composite"/>
</dbReference>
<proteinExistence type="inferred from homology"/>
<name>A0A8T7M1U0_9CHLR</name>
<reference evidence="15" key="2">
    <citation type="journal article" date="2024" name="Nature">
        <title>Anoxygenic phototroph of the Chloroflexota uses a type I reaction centre.</title>
        <authorList>
            <person name="Tsuji J.M."/>
            <person name="Shaw N.A."/>
            <person name="Nagashima S."/>
            <person name="Venkiteswaran J.J."/>
            <person name="Schiff S.L."/>
            <person name="Watanabe T."/>
            <person name="Fukui M."/>
            <person name="Hanada S."/>
            <person name="Tank M."/>
            <person name="Neufeld J.D."/>
        </authorList>
    </citation>
    <scope>NUCLEOTIDE SEQUENCE</scope>
    <source>
        <strain evidence="15">L227-S17</strain>
    </source>
</reference>
<evidence type="ECO:0000256" key="5">
    <source>
        <dbReference type="ARBA" id="ARBA00022801"/>
    </source>
</evidence>
<evidence type="ECO:0000256" key="9">
    <source>
        <dbReference type="PIRNR" id="PIRNR038994"/>
    </source>
</evidence>
<evidence type="ECO:0000256" key="2">
    <source>
        <dbReference type="ARBA" id="ARBA00011899"/>
    </source>
</evidence>
<dbReference type="EMBL" id="CP128399">
    <property type="protein sequence ID" value="WJW67600.1"/>
    <property type="molecule type" value="Genomic_DNA"/>
</dbReference>
<dbReference type="InterPro" id="IPR032466">
    <property type="entry name" value="Metal_Hydrolase"/>
</dbReference>
<dbReference type="GO" id="GO:0006046">
    <property type="term" value="P:N-acetylglucosamine catabolic process"/>
    <property type="evidence" value="ECO:0007669"/>
    <property type="project" value="TreeGrafter"/>
</dbReference>
<gene>
    <name evidence="14" type="primary">nagA</name>
    <name evidence="14" type="ORF">HXX08_07620</name>
    <name evidence="15" type="ORF">OZ401_000869</name>
</gene>
<dbReference type="InterPro" id="IPR006680">
    <property type="entry name" value="Amidohydro-rel"/>
</dbReference>
<dbReference type="GO" id="GO:0046872">
    <property type="term" value="F:metal ion binding"/>
    <property type="evidence" value="ECO:0007669"/>
    <property type="project" value="UniProtKB-KW"/>
</dbReference>
<dbReference type="PIRSF" id="PIRSF038994">
    <property type="entry name" value="NagA"/>
    <property type="match status" value="1"/>
</dbReference>
<dbReference type="EC" id="3.5.1.25" evidence="2"/>
<feature type="binding site" evidence="12">
    <location>
        <position position="211"/>
    </location>
    <ligand>
        <name>Zn(2+)</name>
        <dbReference type="ChEBI" id="CHEBI:29105"/>
    </ligand>
</feature>
<evidence type="ECO:0000256" key="7">
    <source>
        <dbReference type="ARBA" id="ARBA00047647"/>
    </source>
</evidence>
<feature type="binding site" evidence="11">
    <location>
        <begin position="304"/>
        <end position="306"/>
    </location>
    <ligand>
        <name>substrate</name>
    </ligand>
</feature>
<evidence type="ECO:0000256" key="6">
    <source>
        <dbReference type="ARBA" id="ARBA00023277"/>
    </source>
</evidence>
<comment type="pathway">
    <text evidence="8">Amino-sugar metabolism; N-acetylneuraminate degradation; D-fructose 6-phosphate from N-acetylneuraminate: step 4/5.</text>
</comment>
<feature type="binding site" evidence="12">
    <location>
        <position position="190"/>
    </location>
    <ligand>
        <name>Zn(2+)</name>
        <dbReference type="ChEBI" id="CHEBI:29105"/>
    </ligand>
</feature>
<dbReference type="EMBL" id="JACATZ010000001">
    <property type="protein sequence ID" value="NWJ45731.1"/>
    <property type="molecule type" value="Genomic_DNA"/>
</dbReference>
<evidence type="ECO:0000256" key="1">
    <source>
        <dbReference type="ARBA" id="ARBA00010716"/>
    </source>
</evidence>
<dbReference type="GO" id="GO:0008448">
    <property type="term" value="F:N-acetylglucosamine-6-phosphate deacetylase activity"/>
    <property type="evidence" value="ECO:0007669"/>
    <property type="project" value="UniProtKB-EC"/>
</dbReference>
<feature type="binding site" evidence="11">
    <location>
        <position position="135"/>
    </location>
    <ligand>
        <name>substrate</name>
    </ligand>
</feature>
<dbReference type="SUPFAM" id="SSF51338">
    <property type="entry name" value="Composite domain of metallo-dependent hydrolases"/>
    <property type="match status" value="1"/>
</dbReference>
<sequence>MQEFSISGQLWTEEGFRAGRLTISDGKIQGCEYGEGLKADYSFPDSYVCPGLIDMQINGGLGFDFTQQPNSVGEVAKALPRWGVTAFLPTYITAPIETYFEALGWLKANAATTKGAIPLGAHIEGPFLNPRYKGAHEETFLRHPSLEETHRLWECAGDCLKLMTLAPELVGALEVANWLHEKGIIVSAGHTAATYEEGLVAFESGIRLVTHLFNAMPSLHHRKPGIVGVSLAAKDTFCGIIVDGIHLHPGIVRLVYRLKGAANILLVTDAMAGMGMPPGKYVLGGQEVIVTDKTARLANFAGTLAGSILTLNQAIANMIVYTDCSVAEAVGMASLNPARLLGIDKRKGRLEAGYDADIAVFKPDNFETLMTLVNGEILYN</sequence>
<comment type="similarity">
    <text evidence="1 9">Belongs to the metallo-dependent hydrolases superfamily. NagA family.</text>
</comment>
<evidence type="ECO:0000313" key="17">
    <source>
        <dbReference type="Proteomes" id="UP001431572"/>
    </source>
</evidence>
<evidence type="ECO:0000256" key="8">
    <source>
        <dbReference type="ARBA" id="ARBA00060590"/>
    </source>
</evidence>
<feature type="domain" description="Amidohydrolase-related" evidence="13">
    <location>
        <begin position="47"/>
        <end position="377"/>
    </location>
</feature>
<evidence type="ECO:0000256" key="3">
    <source>
        <dbReference type="ARBA" id="ARBA00018029"/>
    </source>
</evidence>
<dbReference type="CDD" id="cd00854">
    <property type="entry name" value="NagA"/>
    <property type="match status" value="1"/>
</dbReference>
<feature type="binding site" evidence="11">
    <location>
        <position position="246"/>
    </location>
    <ligand>
        <name>substrate</name>
    </ligand>
</feature>
<keyword evidence="17" id="KW-1185">Reference proteome</keyword>
<comment type="catalytic activity">
    <reaction evidence="7">
        <text>N-acetyl-D-glucosamine 6-phosphate + H2O = D-glucosamine 6-phosphate + acetate</text>
        <dbReference type="Rhea" id="RHEA:22936"/>
        <dbReference type="ChEBI" id="CHEBI:15377"/>
        <dbReference type="ChEBI" id="CHEBI:30089"/>
        <dbReference type="ChEBI" id="CHEBI:57513"/>
        <dbReference type="ChEBI" id="CHEBI:58725"/>
        <dbReference type="EC" id="3.5.1.25"/>
    </reaction>
</comment>
<reference evidence="14 16" key="1">
    <citation type="submission" date="2020-06" db="EMBL/GenBank/DDBJ databases">
        <title>Anoxygenic phototrophic Chloroflexota member uses a Type I reaction center.</title>
        <authorList>
            <person name="Tsuji J.M."/>
            <person name="Shaw N.A."/>
            <person name="Nagashima S."/>
            <person name="Venkiteswaran J."/>
            <person name="Schiff S.L."/>
            <person name="Hanada S."/>
            <person name="Tank M."/>
            <person name="Neufeld J.D."/>
        </authorList>
    </citation>
    <scope>NUCLEOTIDE SEQUENCE [LARGE SCALE GENOMIC DNA]</scope>
    <source>
        <strain evidence="14">L227-S17</strain>
    </source>
</reference>
<dbReference type="Proteomes" id="UP001431572">
    <property type="component" value="Chromosome 1"/>
</dbReference>